<dbReference type="AlphaFoldDB" id="A0A7J4IVK2"/>
<evidence type="ECO:0000313" key="2">
    <source>
        <dbReference type="EMBL" id="HIH09553.1"/>
    </source>
</evidence>
<dbReference type="EMBL" id="DUGC01000046">
    <property type="protein sequence ID" value="HIH09553.1"/>
    <property type="molecule type" value="Genomic_DNA"/>
</dbReference>
<dbReference type="Gene3D" id="4.10.1060.50">
    <property type="match status" value="1"/>
</dbReference>
<feature type="compositionally biased region" description="Basic residues" evidence="1">
    <location>
        <begin position="27"/>
        <end position="56"/>
    </location>
</feature>
<dbReference type="GO" id="GO:0006412">
    <property type="term" value="P:translation"/>
    <property type="evidence" value="ECO:0007669"/>
    <property type="project" value="InterPro"/>
</dbReference>
<keyword evidence="2" id="KW-0689">Ribosomal protein</keyword>
<comment type="caution">
    <text evidence="2">The sequence shown here is derived from an EMBL/GenBank/DDBJ whole genome shotgun (WGS) entry which is preliminary data.</text>
</comment>
<reference evidence="3" key="1">
    <citation type="journal article" date="2020" name="bioRxiv">
        <title>A rank-normalized archaeal taxonomy based on genome phylogeny resolves widespread incomplete and uneven classifications.</title>
        <authorList>
            <person name="Rinke C."/>
            <person name="Chuvochina M."/>
            <person name="Mussig A.J."/>
            <person name="Chaumeil P.-A."/>
            <person name="Waite D.W."/>
            <person name="Whitman W.B."/>
            <person name="Parks D.H."/>
            <person name="Hugenholtz P."/>
        </authorList>
    </citation>
    <scope>NUCLEOTIDE SEQUENCE [LARGE SCALE GENOMIC DNA]</scope>
</reference>
<organism evidence="2 3">
    <name type="scientific">Candidatus Iainarchaeum sp</name>
    <dbReference type="NCBI Taxonomy" id="3101447"/>
    <lineage>
        <taxon>Archaea</taxon>
        <taxon>Candidatus Iainarchaeota</taxon>
        <taxon>Candidatus Iainarchaeia</taxon>
        <taxon>Candidatus Iainarchaeales</taxon>
        <taxon>Candidatus Iainarchaeaceae</taxon>
        <taxon>Candidatus Iainarchaeum</taxon>
    </lineage>
</organism>
<evidence type="ECO:0000256" key="1">
    <source>
        <dbReference type="SAM" id="MobiDB-lite"/>
    </source>
</evidence>
<dbReference type="InterPro" id="IPR011332">
    <property type="entry name" value="Ribosomal_zn-bd"/>
</dbReference>
<feature type="region of interest" description="Disordered" evidence="1">
    <location>
        <begin position="26"/>
        <end position="56"/>
    </location>
</feature>
<dbReference type="InterPro" id="IPR038587">
    <property type="entry name" value="Ribosomal_eL40_sf"/>
</dbReference>
<sequence length="56" mass="6425">MGALNPVAAKRIFQDVWICMRCNAKNRSNHSKPPAKCRKCNSRKLRLRKKGKKKSA</sequence>
<dbReference type="Proteomes" id="UP000565078">
    <property type="component" value="Unassembled WGS sequence"/>
</dbReference>
<proteinExistence type="predicted"/>
<dbReference type="GO" id="GO:0005840">
    <property type="term" value="C:ribosome"/>
    <property type="evidence" value="ECO:0007669"/>
    <property type="project" value="UniProtKB-KW"/>
</dbReference>
<evidence type="ECO:0000313" key="3">
    <source>
        <dbReference type="Proteomes" id="UP000565078"/>
    </source>
</evidence>
<name>A0A7J4IVK2_9ARCH</name>
<gene>
    <name evidence="2" type="primary">rpl40e</name>
    <name evidence="2" type="ORF">HA254_02675</name>
</gene>
<dbReference type="SUPFAM" id="SSF57829">
    <property type="entry name" value="Zn-binding ribosomal proteins"/>
    <property type="match status" value="1"/>
</dbReference>
<accession>A0A7J4IVK2</accession>
<keyword evidence="2" id="KW-0687">Ribonucleoprotein</keyword>
<protein>
    <submittedName>
        <fullName evidence="2">50S ribosomal protein L40e</fullName>
    </submittedName>
</protein>